<dbReference type="AlphaFoldDB" id="Q54EN8"/>
<protein>
    <recommendedName>
        <fullName evidence="1">Methyltransferase type 11 domain-containing protein</fullName>
    </recommendedName>
</protein>
<dbReference type="CDD" id="cd02440">
    <property type="entry name" value="AdoMet_MTases"/>
    <property type="match status" value="1"/>
</dbReference>
<dbReference type="Gene3D" id="3.40.50.150">
    <property type="entry name" value="Vaccinia Virus protein VP39"/>
    <property type="match status" value="1"/>
</dbReference>
<evidence type="ECO:0000259" key="1">
    <source>
        <dbReference type="Pfam" id="PF08241"/>
    </source>
</evidence>
<dbReference type="HOGENOM" id="CLU_087778_0_0_1"/>
<proteinExistence type="predicted"/>
<organism evidence="2 3">
    <name type="scientific">Dictyostelium discoideum</name>
    <name type="common">Social amoeba</name>
    <dbReference type="NCBI Taxonomy" id="44689"/>
    <lineage>
        <taxon>Eukaryota</taxon>
        <taxon>Amoebozoa</taxon>
        <taxon>Evosea</taxon>
        <taxon>Eumycetozoa</taxon>
        <taxon>Dictyostelia</taxon>
        <taxon>Dictyosteliales</taxon>
        <taxon>Dictyosteliaceae</taxon>
        <taxon>Dictyostelium</taxon>
    </lineage>
</organism>
<dbReference type="KEGG" id="ddi:DDB_G0291426"/>
<dbReference type="FunFam" id="3.40.50.150:FF:000788">
    <property type="entry name" value="Uncharacterized protein"/>
    <property type="match status" value="1"/>
</dbReference>
<dbReference type="SUPFAM" id="SSF53335">
    <property type="entry name" value="S-adenosyl-L-methionine-dependent methyltransferases"/>
    <property type="match status" value="1"/>
</dbReference>
<keyword evidence="3" id="KW-1185">Reference proteome</keyword>
<evidence type="ECO:0000313" key="2">
    <source>
        <dbReference type="EMBL" id="EAL61697.1"/>
    </source>
</evidence>
<sequence length="289" mass="32343">MKVFTSEELEQKWDGFSKIFQHYNECSTAPVAFLLITSLGITSQFGSAQNSCKSILEVACGPGAGTKLCLQYKNDSSKFISTDISNEMIQLTKQCLGMTNNGDGGDEIPEKNFKIQQCNAEKLPFPDNSFDRYFSNYCLHLVTSPETMLKEAYRVLEVGGIAAFSVWGRPENSNQFTIVKKIADEIGIDMSSQERSSFHLNDTTKLRQMALDAGFSRVLAGHSFVNSPIQNGEEYSEVFLSPPGLQKFIQTLDKEKYLLWKSKIVNHVDELLNKGEFIGSEVSYIICTK</sequence>
<dbReference type="Proteomes" id="UP000002195">
    <property type="component" value="Unassembled WGS sequence"/>
</dbReference>
<dbReference type="VEuPathDB" id="AmoebaDB:DDB_G0291426"/>
<dbReference type="GeneID" id="8628147"/>
<dbReference type="PaxDb" id="44689-DDB0183885"/>
<dbReference type="GO" id="GO:0008168">
    <property type="term" value="F:methyltransferase activity"/>
    <property type="evidence" value="ECO:0000318"/>
    <property type="project" value="GO_Central"/>
</dbReference>
<dbReference type="SMR" id="Q54EN8"/>
<dbReference type="EMBL" id="AAFI02000177">
    <property type="protein sequence ID" value="EAL61697.1"/>
    <property type="molecule type" value="Genomic_DNA"/>
</dbReference>
<dbReference type="OMA" id="FRTAKGW"/>
<feature type="domain" description="Methyltransferase type 11" evidence="1">
    <location>
        <begin position="56"/>
        <end position="164"/>
    </location>
</feature>
<dbReference type="FunCoup" id="Q54EN8">
    <property type="interactions" value="2"/>
</dbReference>
<dbReference type="PANTHER" id="PTHR43591">
    <property type="entry name" value="METHYLTRANSFERASE"/>
    <property type="match status" value="1"/>
</dbReference>
<dbReference type="eggNOG" id="ENOG502S919">
    <property type="taxonomic scope" value="Eukaryota"/>
</dbReference>
<reference evidence="2 3" key="1">
    <citation type="journal article" date="2005" name="Nature">
        <title>The genome of the social amoeba Dictyostelium discoideum.</title>
        <authorList>
            <consortium name="The Dictyostelium discoideum Sequencing Consortium"/>
            <person name="Eichinger L."/>
            <person name="Pachebat J.A."/>
            <person name="Glockner G."/>
            <person name="Rajandream M.A."/>
            <person name="Sucgang R."/>
            <person name="Berriman M."/>
            <person name="Song J."/>
            <person name="Olsen R."/>
            <person name="Szafranski K."/>
            <person name="Xu Q."/>
            <person name="Tunggal B."/>
            <person name="Kummerfeld S."/>
            <person name="Madera M."/>
            <person name="Konfortov B.A."/>
            <person name="Rivero F."/>
            <person name="Bankier A.T."/>
            <person name="Lehmann R."/>
            <person name="Hamlin N."/>
            <person name="Davies R."/>
            <person name="Gaudet P."/>
            <person name="Fey P."/>
            <person name="Pilcher K."/>
            <person name="Chen G."/>
            <person name="Saunders D."/>
            <person name="Sodergren E."/>
            <person name="Davis P."/>
            <person name="Kerhornou A."/>
            <person name="Nie X."/>
            <person name="Hall N."/>
            <person name="Anjard C."/>
            <person name="Hemphill L."/>
            <person name="Bason N."/>
            <person name="Farbrother P."/>
            <person name="Desany B."/>
            <person name="Just E."/>
            <person name="Morio T."/>
            <person name="Rost R."/>
            <person name="Churcher C."/>
            <person name="Cooper J."/>
            <person name="Haydock S."/>
            <person name="van Driessche N."/>
            <person name="Cronin A."/>
            <person name="Goodhead I."/>
            <person name="Muzny D."/>
            <person name="Mourier T."/>
            <person name="Pain A."/>
            <person name="Lu M."/>
            <person name="Harper D."/>
            <person name="Lindsay R."/>
            <person name="Hauser H."/>
            <person name="James K."/>
            <person name="Quiles M."/>
            <person name="Madan Babu M."/>
            <person name="Saito T."/>
            <person name="Buchrieser C."/>
            <person name="Wardroper A."/>
            <person name="Felder M."/>
            <person name="Thangavelu M."/>
            <person name="Johnson D."/>
            <person name="Knights A."/>
            <person name="Loulseged H."/>
            <person name="Mungall K."/>
            <person name="Oliver K."/>
            <person name="Price C."/>
            <person name="Quail M.A."/>
            <person name="Urushihara H."/>
            <person name="Hernandez J."/>
            <person name="Rabbinowitsch E."/>
            <person name="Steffen D."/>
            <person name="Sanders M."/>
            <person name="Ma J."/>
            <person name="Kohara Y."/>
            <person name="Sharp S."/>
            <person name="Simmonds M."/>
            <person name="Spiegler S."/>
            <person name="Tivey A."/>
            <person name="Sugano S."/>
            <person name="White B."/>
            <person name="Walker D."/>
            <person name="Woodward J."/>
            <person name="Winckler T."/>
            <person name="Tanaka Y."/>
            <person name="Shaulsky G."/>
            <person name="Schleicher M."/>
            <person name="Weinstock G."/>
            <person name="Rosenthal A."/>
            <person name="Cox E.C."/>
            <person name="Chisholm R.L."/>
            <person name="Gibbs R."/>
            <person name="Loomis W.F."/>
            <person name="Platzer M."/>
            <person name="Kay R.R."/>
            <person name="Williams J."/>
            <person name="Dear P.H."/>
            <person name="Noegel A.A."/>
            <person name="Barrell B."/>
            <person name="Kuspa A."/>
        </authorList>
    </citation>
    <scope>NUCLEOTIDE SEQUENCE [LARGE SCALE GENOMIC DNA]</scope>
    <source>
        <strain evidence="2 3">AX4</strain>
    </source>
</reference>
<evidence type="ECO:0000313" key="3">
    <source>
        <dbReference type="Proteomes" id="UP000002195"/>
    </source>
</evidence>
<dbReference type="PhylomeDB" id="Q54EN8"/>
<accession>Q54EN8</accession>
<dbReference type="GO" id="GO:0008757">
    <property type="term" value="F:S-adenosylmethionine-dependent methyltransferase activity"/>
    <property type="evidence" value="ECO:0007669"/>
    <property type="project" value="InterPro"/>
</dbReference>
<dbReference type="InParanoid" id="Q54EN8"/>
<dbReference type="Pfam" id="PF08241">
    <property type="entry name" value="Methyltransf_11"/>
    <property type="match status" value="1"/>
</dbReference>
<gene>
    <name evidence="2" type="ORF">DDB_G0291426</name>
</gene>
<name>Q54EN8_DICDI</name>
<dbReference type="RefSeq" id="XP_635202.1">
    <property type="nucleotide sequence ID" value="XM_630110.1"/>
</dbReference>
<dbReference type="InterPro" id="IPR013216">
    <property type="entry name" value="Methyltransf_11"/>
</dbReference>
<comment type="caution">
    <text evidence="2">The sequence shown here is derived from an EMBL/GenBank/DDBJ whole genome shotgun (WGS) entry which is preliminary data.</text>
</comment>
<dbReference type="PANTHER" id="PTHR43591:SF24">
    <property type="entry name" value="2-METHOXY-6-POLYPRENYL-1,4-BENZOQUINOL METHYLASE, MITOCHONDRIAL"/>
    <property type="match status" value="1"/>
</dbReference>
<dbReference type="dictyBase" id="DDB_G0291426"/>
<dbReference type="InterPro" id="IPR029063">
    <property type="entry name" value="SAM-dependent_MTases_sf"/>
</dbReference>
<dbReference type="STRING" id="44689.Q54EN8"/>